<dbReference type="InterPro" id="IPR035418">
    <property type="entry name" value="AraC-bd_2"/>
</dbReference>
<dbReference type="GO" id="GO:0003700">
    <property type="term" value="F:DNA-binding transcription factor activity"/>
    <property type="evidence" value="ECO:0007669"/>
    <property type="project" value="InterPro"/>
</dbReference>
<dbReference type="PANTHER" id="PTHR46796:SF6">
    <property type="entry name" value="ARAC SUBFAMILY"/>
    <property type="match status" value="1"/>
</dbReference>
<keyword evidence="3" id="KW-0804">Transcription</keyword>
<dbReference type="SUPFAM" id="SSF46689">
    <property type="entry name" value="Homeodomain-like"/>
    <property type="match status" value="1"/>
</dbReference>
<proteinExistence type="predicted"/>
<dbReference type="PROSITE" id="PS01124">
    <property type="entry name" value="HTH_ARAC_FAMILY_2"/>
    <property type="match status" value="1"/>
</dbReference>
<organism evidence="5 6">
    <name type="scientific">Microbacterium esteraromaticum</name>
    <dbReference type="NCBI Taxonomy" id="57043"/>
    <lineage>
        <taxon>Bacteria</taxon>
        <taxon>Bacillati</taxon>
        <taxon>Actinomycetota</taxon>
        <taxon>Actinomycetes</taxon>
        <taxon>Micrococcales</taxon>
        <taxon>Microbacteriaceae</taxon>
        <taxon>Microbacterium</taxon>
    </lineage>
</organism>
<name>A0A1R4J7U4_9MICO</name>
<dbReference type="Gene3D" id="1.10.10.60">
    <property type="entry name" value="Homeodomain-like"/>
    <property type="match status" value="1"/>
</dbReference>
<gene>
    <name evidence="5" type="ORF">FM104_05915</name>
</gene>
<dbReference type="InterPro" id="IPR020449">
    <property type="entry name" value="Tscrpt_reg_AraC-type_HTH"/>
</dbReference>
<protein>
    <submittedName>
        <fullName evidence="5">Transcriptional regulator, AraC family</fullName>
    </submittedName>
</protein>
<evidence type="ECO:0000256" key="3">
    <source>
        <dbReference type="ARBA" id="ARBA00023163"/>
    </source>
</evidence>
<keyword evidence="2" id="KW-0238">DNA-binding</keyword>
<keyword evidence="1" id="KW-0805">Transcription regulation</keyword>
<reference evidence="5 6" key="1">
    <citation type="submission" date="2017-02" db="EMBL/GenBank/DDBJ databases">
        <authorList>
            <person name="Peterson S.W."/>
        </authorList>
    </citation>
    <scope>NUCLEOTIDE SEQUENCE [LARGE SCALE GENOMIC DNA]</scope>
    <source>
        <strain evidence="5 6">B Mb 05.01</strain>
    </source>
</reference>
<dbReference type="InterPro" id="IPR018060">
    <property type="entry name" value="HTH_AraC"/>
</dbReference>
<dbReference type="RefSeq" id="WP_179206691.1">
    <property type="nucleotide sequence ID" value="NZ_FUKO01000019.1"/>
</dbReference>
<evidence type="ECO:0000256" key="2">
    <source>
        <dbReference type="ARBA" id="ARBA00023125"/>
    </source>
</evidence>
<dbReference type="GO" id="GO:0043565">
    <property type="term" value="F:sequence-specific DNA binding"/>
    <property type="evidence" value="ECO:0007669"/>
    <property type="project" value="InterPro"/>
</dbReference>
<feature type="domain" description="HTH araC/xylS-type" evidence="4">
    <location>
        <begin position="210"/>
        <end position="311"/>
    </location>
</feature>
<evidence type="ECO:0000313" key="5">
    <source>
        <dbReference type="EMBL" id="SJN28170.1"/>
    </source>
</evidence>
<sequence>MAVLTPRATPVLDFPQFRAAVNQSFVPLRVTSVRETRFRGAIRHADSTDLHVSVVEAAEHMVERTPALIAARPGGYFKVGLHLAGNGLLVQGNREVVLQPGALTLYDTARPYSLAFDGDFRSLVLMFPSRMLDLPATSVAELTASGLHEERGAATLLLPYLYALAQHPEAVTGSTGTRLARNTVDLVATVLAERLAITAGPDDPRRELFTAALQYIDDHLSSPHLDPARIAAAHFVSSRLLHGLFREHGMSVATRVRTRRLERARARLADPTHTRQSVMSVAVECGFTDAAHFSRAYRAEFGCSPSQTRAACLSTFPQTLTQGENR</sequence>
<dbReference type="InterPro" id="IPR009057">
    <property type="entry name" value="Homeodomain-like_sf"/>
</dbReference>
<dbReference type="EMBL" id="FUKO01000019">
    <property type="protein sequence ID" value="SJN28170.1"/>
    <property type="molecule type" value="Genomic_DNA"/>
</dbReference>
<dbReference type="PRINTS" id="PR00032">
    <property type="entry name" value="HTHARAC"/>
</dbReference>
<evidence type="ECO:0000313" key="6">
    <source>
        <dbReference type="Proteomes" id="UP000196320"/>
    </source>
</evidence>
<dbReference type="PANTHER" id="PTHR46796">
    <property type="entry name" value="HTH-TYPE TRANSCRIPTIONAL ACTIVATOR RHAS-RELATED"/>
    <property type="match status" value="1"/>
</dbReference>
<keyword evidence="6" id="KW-1185">Reference proteome</keyword>
<accession>A0A1R4J7U4</accession>
<dbReference type="InterPro" id="IPR050204">
    <property type="entry name" value="AraC_XylS_family_regulators"/>
</dbReference>
<dbReference type="InterPro" id="IPR018062">
    <property type="entry name" value="HTH_AraC-typ_CS"/>
</dbReference>
<evidence type="ECO:0000259" key="4">
    <source>
        <dbReference type="PROSITE" id="PS01124"/>
    </source>
</evidence>
<dbReference type="PROSITE" id="PS00041">
    <property type="entry name" value="HTH_ARAC_FAMILY_1"/>
    <property type="match status" value="1"/>
</dbReference>
<evidence type="ECO:0000256" key="1">
    <source>
        <dbReference type="ARBA" id="ARBA00023015"/>
    </source>
</evidence>
<dbReference type="SMART" id="SM00342">
    <property type="entry name" value="HTH_ARAC"/>
    <property type="match status" value="1"/>
</dbReference>
<dbReference type="Pfam" id="PF12833">
    <property type="entry name" value="HTH_18"/>
    <property type="match status" value="1"/>
</dbReference>
<dbReference type="Pfam" id="PF14525">
    <property type="entry name" value="AraC_binding_2"/>
    <property type="match status" value="1"/>
</dbReference>
<dbReference type="AlphaFoldDB" id="A0A1R4J7U4"/>
<dbReference type="Proteomes" id="UP000196320">
    <property type="component" value="Unassembled WGS sequence"/>
</dbReference>